<dbReference type="Pfam" id="PF13304">
    <property type="entry name" value="AAA_21"/>
    <property type="match status" value="1"/>
</dbReference>
<dbReference type="PANTHER" id="PTHR43581:SF2">
    <property type="entry name" value="EXCINUCLEASE ATPASE SUBUNIT"/>
    <property type="match status" value="1"/>
</dbReference>
<organism evidence="3 4">
    <name type="scientific">Streptomyces atratus</name>
    <dbReference type="NCBI Taxonomy" id="1893"/>
    <lineage>
        <taxon>Bacteria</taxon>
        <taxon>Bacillati</taxon>
        <taxon>Actinomycetota</taxon>
        <taxon>Actinomycetes</taxon>
        <taxon>Kitasatosporales</taxon>
        <taxon>Streptomycetaceae</taxon>
        <taxon>Streptomyces</taxon>
    </lineage>
</organism>
<dbReference type="InterPro" id="IPR003959">
    <property type="entry name" value="ATPase_AAA_core"/>
</dbReference>
<name>A0A1K2B754_STRAR</name>
<dbReference type="OrthoDB" id="3237462at2"/>
<dbReference type="PANTHER" id="PTHR43581">
    <property type="entry name" value="ATP/GTP PHOSPHATASE"/>
    <property type="match status" value="1"/>
</dbReference>
<dbReference type="InterPro" id="IPR051396">
    <property type="entry name" value="Bact_Antivir_Def_Nuclease"/>
</dbReference>
<dbReference type="GO" id="GO:0005524">
    <property type="term" value="F:ATP binding"/>
    <property type="evidence" value="ECO:0007669"/>
    <property type="project" value="InterPro"/>
</dbReference>
<dbReference type="AlphaFoldDB" id="A0A1K2B754"/>
<protein>
    <submittedName>
        <fullName evidence="3">Predicted ATPase</fullName>
    </submittedName>
</protein>
<feature type="domain" description="ATPase AAA-type core" evidence="2">
    <location>
        <begin position="23"/>
        <end position="321"/>
    </location>
</feature>
<proteinExistence type="predicted"/>
<dbReference type="InterPro" id="IPR027417">
    <property type="entry name" value="P-loop_NTPase"/>
</dbReference>
<evidence type="ECO:0000259" key="1">
    <source>
        <dbReference type="Pfam" id="PF12476"/>
    </source>
</evidence>
<gene>
    <name evidence="3" type="ORF">SAMN02787144_100876</name>
</gene>
<dbReference type="RefSeq" id="WP_072485899.1">
    <property type="nucleotide sequence ID" value="NZ_CP108276.1"/>
</dbReference>
<dbReference type="Pfam" id="PF12476">
    <property type="entry name" value="DUF3696"/>
    <property type="match status" value="1"/>
</dbReference>
<evidence type="ECO:0000313" key="3">
    <source>
        <dbReference type="EMBL" id="SFX94599.1"/>
    </source>
</evidence>
<dbReference type="InterPro" id="IPR014592">
    <property type="entry name" value="P-loop_UCP034888"/>
</dbReference>
<reference evidence="3 4" key="1">
    <citation type="submission" date="2016-11" db="EMBL/GenBank/DDBJ databases">
        <authorList>
            <person name="Jaros S."/>
            <person name="Januszkiewicz K."/>
            <person name="Wedrychowicz H."/>
        </authorList>
    </citation>
    <scope>NUCLEOTIDE SEQUENCE [LARGE SCALE GENOMIC DNA]</scope>
    <source>
        <strain evidence="3 4">OK807</strain>
    </source>
</reference>
<sequence>MIEQLSLTNFKAFRSADIRLAPVTLLTGLNSSGKSTVLQSLALLRQSYDSGILMSTDGDTDSHGGFLLDGDLVELGTGQDLLHEDFTTERPGTDPLISVVFESADKESYAWSARYAPEQDVLPLESSTRPADWGDVPLFSRRFQYLKADRITPATTYPRSHHQAIGRGFLGARGEHAVNFLRHHAQDVVPDGHPLRHPEAGGHTLLDQVVAWMQELCPGVNLEASEIPGIDSVRLSFGFGGTAGLDSTRRRRPTNVGFGLTYALPIVVACLTAGPGSLILLENPEAHLHPRGQSRMASLIAAAASAGAQLVVETHSDHVLDGTRLAVKQGRLAAGDTAVHFFRGNGAGVEIITPAVAEDGSLSEWPEGFFDESENTLDQLLG</sequence>
<evidence type="ECO:0000313" key="4">
    <source>
        <dbReference type="Proteomes" id="UP000181909"/>
    </source>
</evidence>
<dbReference type="GO" id="GO:0016887">
    <property type="term" value="F:ATP hydrolysis activity"/>
    <property type="evidence" value="ECO:0007669"/>
    <property type="project" value="InterPro"/>
</dbReference>
<dbReference type="Gene3D" id="3.40.50.300">
    <property type="entry name" value="P-loop containing nucleotide triphosphate hydrolases"/>
    <property type="match status" value="2"/>
</dbReference>
<dbReference type="SUPFAM" id="SSF52540">
    <property type="entry name" value="P-loop containing nucleoside triphosphate hydrolases"/>
    <property type="match status" value="1"/>
</dbReference>
<dbReference type="InterPro" id="IPR022532">
    <property type="entry name" value="DUF3696"/>
</dbReference>
<dbReference type="STRING" id="1893.SAMN02787144_100876"/>
<feature type="domain" description="DUF3696" evidence="1">
    <location>
        <begin position="334"/>
        <end position="380"/>
    </location>
</feature>
<dbReference type="Proteomes" id="UP000181909">
    <property type="component" value="Unassembled WGS sequence"/>
</dbReference>
<dbReference type="EMBL" id="FPJO01000008">
    <property type="protein sequence ID" value="SFX94599.1"/>
    <property type="molecule type" value="Genomic_DNA"/>
</dbReference>
<accession>A0A1K2B754</accession>
<evidence type="ECO:0000259" key="2">
    <source>
        <dbReference type="Pfam" id="PF13304"/>
    </source>
</evidence>
<dbReference type="PIRSF" id="PIRSF034888">
    <property type="entry name" value="P-loop_UCP034888"/>
    <property type="match status" value="1"/>
</dbReference>